<dbReference type="InterPro" id="IPR017850">
    <property type="entry name" value="Alkaline_phosphatase_core_sf"/>
</dbReference>
<name>A0AAQ4E1T6_AMBAM</name>
<dbReference type="Pfam" id="PF00884">
    <property type="entry name" value="Sulfatase"/>
    <property type="match status" value="1"/>
</dbReference>
<dbReference type="PANTHER" id="PTHR10342">
    <property type="entry name" value="ARYLSULFATASE"/>
    <property type="match status" value="1"/>
</dbReference>
<dbReference type="Gene3D" id="3.40.720.10">
    <property type="entry name" value="Alkaline Phosphatase, subunit A"/>
    <property type="match status" value="1"/>
</dbReference>
<evidence type="ECO:0000256" key="1">
    <source>
        <dbReference type="ARBA" id="ARBA00001913"/>
    </source>
</evidence>
<reference evidence="7 8" key="1">
    <citation type="journal article" date="2023" name="Arcadia Sci">
        <title>De novo assembly of a long-read Amblyomma americanum tick genome.</title>
        <authorList>
            <person name="Chou S."/>
            <person name="Poskanzer K.E."/>
            <person name="Rollins M."/>
            <person name="Thuy-Boun P.S."/>
        </authorList>
    </citation>
    <scope>NUCLEOTIDE SEQUENCE [LARGE SCALE GENOMIC DNA]</scope>
    <source>
        <strain evidence="7">F_SG_1</strain>
        <tissue evidence="7">Salivary glands</tissue>
    </source>
</reference>
<evidence type="ECO:0000313" key="8">
    <source>
        <dbReference type="Proteomes" id="UP001321473"/>
    </source>
</evidence>
<proteinExistence type="inferred from homology"/>
<comment type="similarity">
    <text evidence="2">Belongs to the sulfatase family.</text>
</comment>
<dbReference type="GO" id="GO:0046872">
    <property type="term" value="F:metal ion binding"/>
    <property type="evidence" value="ECO:0007669"/>
    <property type="project" value="UniProtKB-KW"/>
</dbReference>
<organism evidence="7 8">
    <name type="scientific">Amblyomma americanum</name>
    <name type="common">Lone star tick</name>
    <dbReference type="NCBI Taxonomy" id="6943"/>
    <lineage>
        <taxon>Eukaryota</taxon>
        <taxon>Metazoa</taxon>
        <taxon>Ecdysozoa</taxon>
        <taxon>Arthropoda</taxon>
        <taxon>Chelicerata</taxon>
        <taxon>Arachnida</taxon>
        <taxon>Acari</taxon>
        <taxon>Parasitiformes</taxon>
        <taxon>Ixodida</taxon>
        <taxon>Ixodoidea</taxon>
        <taxon>Ixodidae</taxon>
        <taxon>Amblyomminae</taxon>
        <taxon>Amblyomma</taxon>
    </lineage>
</organism>
<comment type="cofactor">
    <cofactor evidence="1">
        <name>Ca(2+)</name>
        <dbReference type="ChEBI" id="CHEBI:29108"/>
    </cofactor>
</comment>
<keyword evidence="5" id="KW-0325">Glycoprotein</keyword>
<feature type="domain" description="Sulfatase N-terminal" evidence="6">
    <location>
        <begin position="20"/>
        <end position="117"/>
    </location>
</feature>
<protein>
    <recommendedName>
        <fullName evidence="6">Sulfatase N-terminal domain-containing protein</fullName>
    </recommendedName>
</protein>
<dbReference type="GO" id="GO:0008484">
    <property type="term" value="F:sulfuric ester hydrolase activity"/>
    <property type="evidence" value="ECO:0007669"/>
    <property type="project" value="InterPro"/>
</dbReference>
<keyword evidence="3" id="KW-0479">Metal-binding</keyword>
<evidence type="ECO:0000256" key="4">
    <source>
        <dbReference type="ARBA" id="ARBA00022837"/>
    </source>
</evidence>
<keyword evidence="4" id="KW-0106">Calcium</keyword>
<accession>A0AAQ4E1T6</accession>
<dbReference type="SUPFAM" id="SSF53649">
    <property type="entry name" value="Alkaline phosphatase-like"/>
    <property type="match status" value="1"/>
</dbReference>
<evidence type="ECO:0000256" key="3">
    <source>
        <dbReference type="ARBA" id="ARBA00022723"/>
    </source>
</evidence>
<keyword evidence="8" id="KW-1185">Reference proteome</keyword>
<dbReference type="InterPro" id="IPR047115">
    <property type="entry name" value="ARSB"/>
</dbReference>
<comment type="caution">
    <text evidence="7">The sequence shown here is derived from an EMBL/GenBank/DDBJ whole genome shotgun (WGS) entry which is preliminary data.</text>
</comment>
<dbReference type="InterPro" id="IPR000917">
    <property type="entry name" value="Sulfatase_N"/>
</dbReference>
<evidence type="ECO:0000256" key="2">
    <source>
        <dbReference type="ARBA" id="ARBA00008779"/>
    </source>
</evidence>
<dbReference type="PANTHER" id="PTHR10342:SF273">
    <property type="entry name" value="RE14504P"/>
    <property type="match status" value="1"/>
</dbReference>
<dbReference type="Proteomes" id="UP001321473">
    <property type="component" value="Unassembled WGS sequence"/>
</dbReference>
<evidence type="ECO:0000256" key="5">
    <source>
        <dbReference type="ARBA" id="ARBA00023180"/>
    </source>
</evidence>
<dbReference type="AlphaFoldDB" id="A0AAQ4E1T6"/>
<evidence type="ECO:0000313" key="7">
    <source>
        <dbReference type="EMBL" id="KAK8768676.1"/>
    </source>
</evidence>
<sequence length="123" mass="13295">MAHFTGPRHGGLLFLDRGAVDVLDESVGRVIEALHKRRMLANSVVVFTSDNGGMPWGTYSNTGSNWPLRGTKGTLWEGGIRVPAVVWSPLLKPGSRVVVPGMMHVVDWLPTLYSAAGEKLESA</sequence>
<dbReference type="EMBL" id="JARKHS020023608">
    <property type="protein sequence ID" value="KAK8768676.1"/>
    <property type="molecule type" value="Genomic_DNA"/>
</dbReference>
<gene>
    <name evidence="7" type="ORF">V5799_014859</name>
</gene>
<evidence type="ECO:0000259" key="6">
    <source>
        <dbReference type="Pfam" id="PF00884"/>
    </source>
</evidence>